<evidence type="ECO:0000313" key="1">
    <source>
        <dbReference type="EMBL" id="RKN24181.1"/>
    </source>
</evidence>
<proteinExistence type="predicted"/>
<protein>
    <submittedName>
        <fullName evidence="1">Uncharacterized protein</fullName>
    </submittedName>
</protein>
<keyword evidence="2" id="KW-1185">Reference proteome</keyword>
<dbReference type="EMBL" id="RAZS01000001">
    <property type="protein sequence ID" value="RKN24181.1"/>
    <property type="molecule type" value="Genomic_DNA"/>
</dbReference>
<comment type="caution">
    <text evidence="1">The sequence shown here is derived from an EMBL/GenBank/DDBJ whole genome shotgun (WGS) entry which is preliminary data.</text>
</comment>
<organism evidence="1 2">
    <name type="scientific">Micromonospora musae</name>
    <dbReference type="NCBI Taxonomy" id="1894970"/>
    <lineage>
        <taxon>Bacteria</taxon>
        <taxon>Bacillati</taxon>
        <taxon>Actinomycetota</taxon>
        <taxon>Actinomycetes</taxon>
        <taxon>Micromonosporales</taxon>
        <taxon>Micromonosporaceae</taxon>
        <taxon>Micromonospora</taxon>
    </lineage>
</organism>
<accession>A0ABX9RKA1</accession>
<name>A0ABX9RKA1_9ACTN</name>
<gene>
    <name evidence="1" type="ORF">D7147_04135</name>
</gene>
<dbReference type="Proteomes" id="UP000271548">
    <property type="component" value="Unassembled WGS sequence"/>
</dbReference>
<dbReference type="RefSeq" id="WP_120673857.1">
    <property type="nucleotide sequence ID" value="NZ_RAZS01000001.1"/>
</dbReference>
<reference evidence="1 2" key="1">
    <citation type="submission" date="2018-09" db="EMBL/GenBank/DDBJ databases">
        <title>Micromonospora sp. nov. MS1-9, isolated from a root of Musa sp.</title>
        <authorList>
            <person name="Kuncharoen N."/>
            <person name="Kudo T."/>
            <person name="Ohkuma M."/>
            <person name="Yuki M."/>
            <person name="Tanasupawat S."/>
        </authorList>
    </citation>
    <scope>NUCLEOTIDE SEQUENCE [LARGE SCALE GENOMIC DNA]</scope>
    <source>
        <strain evidence="1 2">NGC1-4</strain>
    </source>
</reference>
<sequence length="146" mass="16265">MTGEFVPQPSPLWCAENSLEDTWGGRVIGWLSAEGDYTAIALVARVDDDGATRATYRRPLGAGEVWLGDTREDAFSAARRAAGWDSVGDSLDAAMYAVWLEGQWEWVTRKMTNAQREAAAAAVIRHHERTETQEPIDPSSVRWWAR</sequence>
<evidence type="ECO:0000313" key="2">
    <source>
        <dbReference type="Proteomes" id="UP000271548"/>
    </source>
</evidence>